<evidence type="ECO:0000256" key="3">
    <source>
        <dbReference type="ARBA" id="ARBA00022801"/>
    </source>
</evidence>
<dbReference type="InterPro" id="IPR015797">
    <property type="entry name" value="NUDIX_hydrolase-like_dom_sf"/>
</dbReference>
<dbReference type="InterPro" id="IPR000086">
    <property type="entry name" value="NUDIX_hydrolase_dom"/>
</dbReference>
<dbReference type="CDD" id="cd04685">
    <property type="entry name" value="NUDIX_Hydrolase"/>
    <property type="match status" value="1"/>
</dbReference>
<dbReference type="OrthoDB" id="9804442at2"/>
<gene>
    <name evidence="7" type="ORF">FHX73_111518</name>
</gene>
<dbReference type="PANTHER" id="PTHR43046:SF12">
    <property type="entry name" value="GDP-MANNOSE MANNOSYL HYDROLASE"/>
    <property type="match status" value="1"/>
</dbReference>
<keyword evidence="3 5" id="KW-0378">Hydrolase</keyword>
<comment type="similarity">
    <text evidence="2 5">Belongs to the Nudix hydrolase family.</text>
</comment>
<evidence type="ECO:0000256" key="2">
    <source>
        <dbReference type="ARBA" id="ARBA00005582"/>
    </source>
</evidence>
<evidence type="ECO:0000256" key="1">
    <source>
        <dbReference type="ARBA" id="ARBA00001946"/>
    </source>
</evidence>
<dbReference type="PROSITE" id="PS00893">
    <property type="entry name" value="NUDIX_BOX"/>
    <property type="match status" value="1"/>
</dbReference>
<dbReference type="InterPro" id="IPR020084">
    <property type="entry name" value="NUDIX_hydrolase_CS"/>
</dbReference>
<proteinExistence type="inferred from homology"/>
<evidence type="ECO:0000313" key="8">
    <source>
        <dbReference type="Proteomes" id="UP000317940"/>
    </source>
</evidence>
<evidence type="ECO:0000256" key="5">
    <source>
        <dbReference type="RuleBase" id="RU003476"/>
    </source>
</evidence>
<dbReference type="PRINTS" id="PR00502">
    <property type="entry name" value="NUDIXFAMILY"/>
</dbReference>
<dbReference type="EMBL" id="VIWT01000001">
    <property type="protein sequence ID" value="TWF97723.1"/>
    <property type="molecule type" value="Genomic_DNA"/>
</dbReference>
<comment type="cofactor">
    <cofactor evidence="1">
        <name>Mg(2+)</name>
        <dbReference type="ChEBI" id="CHEBI:18420"/>
    </cofactor>
</comment>
<keyword evidence="8" id="KW-1185">Reference proteome</keyword>
<dbReference type="InterPro" id="IPR020476">
    <property type="entry name" value="Nudix_hydrolase"/>
</dbReference>
<dbReference type="PROSITE" id="PS51462">
    <property type="entry name" value="NUDIX"/>
    <property type="match status" value="1"/>
</dbReference>
<reference evidence="7 8" key="1">
    <citation type="submission" date="2019-06" db="EMBL/GenBank/DDBJ databases">
        <title>Sequencing the genomes of 1000 actinobacteria strains.</title>
        <authorList>
            <person name="Klenk H.-P."/>
        </authorList>
    </citation>
    <scope>NUCLEOTIDE SEQUENCE [LARGE SCALE GENOMIC DNA]</scope>
    <source>
        <strain evidence="7 8">DSM 44826</strain>
    </source>
</reference>
<evidence type="ECO:0000256" key="4">
    <source>
        <dbReference type="ARBA" id="ARBA00022842"/>
    </source>
</evidence>
<protein>
    <submittedName>
        <fullName evidence="7">NUDIX domain-containing protein</fullName>
    </submittedName>
</protein>
<organism evidence="7 8">
    <name type="scientific">Kitasatospora viridis</name>
    <dbReference type="NCBI Taxonomy" id="281105"/>
    <lineage>
        <taxon>Bacteria</taxon>
        <taxon>Bacillati</taxon>
        <taxon>Actinomycetota</taxon>
        <taxon>Actinomycetes</taxon>
        <taxon>Kitasatosporales</taxon>
        <taxon>Streptomycetaceae</taxon>
        <taxon>Kitasatospora</taxon>
    </lineage>
</organism>
<dbReference type="Pfam" id="PF00293">
    <property type="entry name" value="NUDIX"/>
    <property type="match status" value="1"/>
</dbReference>
<dbReference type="RefSeq" id="WP_145904249.1">
    <property type="nucleotide sequence ID" value="NZ_BAAAMZ010000019.1"/>
</dbReference>
<dbReference type="AlphaFoldDB" id="A0A561UED3"/>
<dbReference type="GO" id="GO:0016787">
    <property type="term" value="F:hydrolase activity"/>
    <property type="evidence" value="ECO:0007669"/>
    <property type="project" value="UniProtKB-KW"/>
</dbReference>
<evidence type="ECO:0000313" key="7">
    <source>
        <dbReference type="EMBL" id="TWF97723.1"/>
    </source>
</evidence>
<accession>A0A561UED3</accession>
<dbReference type="SUPFAM" id="SSF55811">
    <property type="entry name" value="Nudix"/>
    <property type="match status" value="1"/>
</dbReference>
<keyword evidence="4" id="KW-0460">Magnesium</keyword>
<evidence type="ECO:0000259" key="6">
    <source>
        <dbReference type="PROSITE" id="PS51462"/>
    </source>
</evidence>
<name>A0A561UED3_9ACTN</name>
<sequence length="170" mass="18534">MAHEEDAETPDGLRRRTAARVLLLDGQDRVLLFHGFDPAEPGRTWWFTPGGGLKPGEPPREAALRELAEETGLTGVELGPEVAVDVARFSYDGRPYEQRQVFYLARTASARGARPDSSGAEDEERAQLAESRWWTVAELRATAEQVYPAALAELLAGLLEDGPPVAPVAL</sequence>
<feature type="domain" description="Nudix hydrolase" evidence="6">
    <location>
        <begin position="13"/>
        <end position="157"/>
    </location>
</feature>
<comment type="caution">
    <text evidence="7">The sequence shown here is derived from an EMBL/GenBank/DDBJ whole genome shotgun (WGS) entry which is preliminary data.</text>
</comment>
<dbReference type="PANTHER" id="PTHR43046">
    <property type="entry name" value="GDP-MANNOSE MANNOSYL HYDROLASE"/>
    <property type="match status" value="1"/>
</dbReference>
<dbReference type="Proteomes" id="UP000317940">
    <property type="component" value="Unassembled WGS sequence"/>
</dbReference>
<dbReference type="Gene3D" id="3.90.79.10">
    <property type="entry name" value="Nucleoside Triphosphate Pyrophosphohydrolase"/>
    <property type="match status" value="1"/>
</dbReference>